<organism evidence="1 2">
    <name type="scientific">Ameca splendens</name>
    <dbReference type="NCBI Taxonomy" id="208324"/>
    <lineage>
        <taxon>Eukaryota</taxon>
        <taxon>Metazoa</taxon>
        <taxon>Chordata</taxon>
        <taxon>Craniata</taxon>
        <taxon>Vertebrata</taxon>
        <taxon>Euteleostomi</taxon>
        <taxon>Actinopterygii</taxon>
        <taxon>Neopterygii</taxon>
        <taxon>Teleostei</taxon>
        <taxon>Neoteleostei</taxon>
        <taxon>Acanthomorphata</taxon>
        <taxon>Ovalentaria</taxon>
        <taxon>Atherinomorphae</taxon>
        <taxon>Cyprinodontiformes</taxon>
        <taxon>Goodeidae</taxon>
        <taxon>Ameca</taxon>
    </lineage>
</organism>
<evidence type="ECO:0000313" key="1">
    <source>
        <dbReference type="EMBL" id="MEQ2313642.1"/>
    </source>
</evidence>
<keyword evidence="2" id="KW-1185">Reference proteome</keyword>
<accession>A0ABV1A6M8</accession>
<dbReference type="Proteomes" id="UP001469553">
    <property type="component" value="Unassembled WGS sequence"/>
</dbReference>
<dbReference type="EMBL" id="JAHRIP010084815">
    <property type="protein sequence ID" value="MEQ2313642.1"/>
    <property type="molecule type" value="Genomic_DNA"/>
</dbReference>
<proteinExistence type="predicted"/>
<gene>
    <name evidence="1" type="ORF">AMECASPLE_004199</name>
</gene>
<protein>
    <submittedName>
        <fullName evidence="1">Uncharacterized protein</fullName>
    </submittedName>
</protein>
<comment type="caution">
    <text evidence="1">The sequence shown here is derived from an EMBL/GenBank/DDBJ whole genome shotgun (WGS) entry which is preliminary data.</text>
</comment>
<sequence>MKNIPERTVTVSGFTARTTRLSDVVNTRKKTRKLGYKPSKQAKMSTRAWISMVEGGYKVTIISGRTLVLGCMVAQLEAL</sequence>
<evidence type="ECO:0000313" key="2">
    <source>
        <dbReference type="Proteomes" id="UP001469553"/>
    </source>
</evidence>
<reference evidence="1 2" key="1">
    <citation type="submission" date="2021-06" db="EMBL/GenBank/DDBJ databases">
        <authorList>
            <person name="Palmer J.M."/>
        </authorList>
    </citation>
    <scope>NUCLEOTIDE SEQUENCE [LARGE SCALE GENOMIC DNA]</scope>
    <source>
        <strain evidence="1 2">AS_MEX2019</strain>
        <tissue evidence="1">Muscle</tissue>
    </source>
</reference>
<name>A0ABV1A6M8_9TELE</name>